<evidence type="ECO:0000259" key="10">
    <source>
        <dbReference type="PROSITE" id="PS50893"/>
    </source>
</evidence>
<keyword evidence="6" id="KW-0067">ATP-binding</keyword>
<feature type="transmembrane region" description="Helical" evidence="9">
    <location>
        <begin position="71"/>
        <end position="93"/>
    </location>
</feature>
<evidence type="ECO:0000256" key="6">
    <source>
        <dbReference type="ARBA" id="ARBA00022840"/>
    </source>
</evidence>
<dbReference type="Proteomes" id="UP000695562">
    <property type="component" value="Unassembled WGS sequence"/>
</dbReference>
<dbReference type="AlphaFoldDB" id="A0A8J4V1M1"/>
<evidence type="ECO:0000256" key="5">
    <source>
        <dbReference type="ARBA" id="ARBA00022741"/>
    </source>
</evidence>
<feature type="transmembrane region" description="Helical" evidence="9">
    <location>
        <begin position="287"/>
        <end position="305"/>
    </location>
</feature>
<comment type="similarity">
    <text evidence="2">Belongs to the ABC transporter superfamily. ABCA family.</text>
</comment>
<evidence type="ECO:0000313" key="11">
    <source>
        <dbReference type="EMBL" id="KAF2070577.1"/>
    </source>
</evidence>
<dbReference type="GO" id="GO:0005524">
    <property type="term" value="F:ATP binding"/>
    <property type="evidence" value="ECO:0007669"/>
    <property type="project" value="UniProtKB-KW"/>
</dbReference>
<dbReference type="Pfam" id="PF23321">
    <property type="entry name" value="R1_ABCA1"/>
    <property type="match status" value="1"/>
</dbReference>
<dbReference type="PROSITE" id="PS50893">
    <property type="entry name" value="ABC_TRANSPORTER_2"/>
    <property type="match status" value="1"/>
</dbReference>
<evidence type="ECO:0000256" key="2">
    <source>
        <dbReference type="ARBA" id="ARBA00008869"/>
    </source>
</evidence>
<sequence>MDINNNNSYNKNNNNFVFTDAKGNPISYAQGNKIHNQDELKLKRNFKSQFNAVLKKNVTYQWRQRKNNACLLVNIIFLVVFMCIINLIVKVYLKDYSTPAQLHPYAGLPSLYLTNSDKCIPKMYPESLFYLDHVITNTNATNEIINNIQQSEQPIGLIFGQSLLGKASTFCKVGAQSLIYPLTMEKIDSNVTQLNDEIFHSWRRLSIMGGYDFKSINNENLELTIVFNKTLTRYKDLPTLFQLVTHAYNSLIGSNSNFTSIVYDGLRDVPHGKIEPNFDLVSLMGPMLYMFIFQMPLPFILKLLIYDKETKLKDLMKMMGLEMKTYWISNYIVSFLLYFISIIFLWAIACLLGFKMFLNNAAIVIFILILAFGHLLVSFSFFLSVFIDRYQMGLYFGYLWVLFTGLFTNNVIHDILDSKFTPESSVFAISLVPAFLLYRGLLGLQNGALIEEITLDNWNDRDYLMKDVIVYMVIEATIFLILALYLEEVVPSKYGVKRHPLFIFKKSFWFKKFNEPITLRPILEGEGPDVHAERDRILNNPQIKALEVLDLNKTYGTKQAVKSLALAVDQGICFGFLGPNGAGKSTTISCVSGLFQPTSGTARVLGMDIRNHFDRISMVLGVCPQDNVLWEDLTGEEHLLFYGRLKNINGKRLKEAVDASLKSVYLDTEAHKMVKQYSGGMKRRLSIAISFMGNPKLVCLDEPTAGLDPATRRGIWNSIKEHKGKCAILLTSHAMEEVQELCDRVGIFVEGEMKCIGASHELMSRYGEGYKIKVSIQPDREQYVTHFITSLVPGARITHSMNNIIQYQLPRSDSVKLSVLFREIQLNLDVGIIDYGISGTTLEEVFLKVCNKKYNEA</sequence>
<keyword evidence="5" id="KW-0547">Nucleotide-binding</keyword>
<feature type="domain" description="ABC transporter" evidence="10">
    <location>
        <begin position="546"/>
        <end position="775"/>
    </location>
</feature>
<evidence type="ECO:0000256" key="1">
    <source>
        <dbReference type="ARBA" id="ARBA00004141"/>
    </source>
</evidence>
<evidence type="ECO:0000256" key="8">
    <source>
        <dbReference type="ARBA" id="ARBA00023136"/>
    </source>
</evidence>
<organism evidence="11 12">
    <name type="scientific">Polysphondylium violaceum</name>
    <dbReference type="NCBI Taxonomy" id="133409"/>
    <lineage>
        <taxon>Eukaryota</taxon>
        <taxon>Amoebozoa</taxon>
        <taxon>Evosea</taxon>
        <taxon>Eumycetozoa</taxon>
        <taxon>Dictyostelia</taxon>
        <taxon>Dictyosteliales</taxon>
        <taxon>Dictyosteliaceae</taxon>
        <taxon>Polysphondylium</taxon>
    </lineage>
</organism>
<keyword evidence="4 9" id="KW-0812">Transmembrane</keyword>
<keyword evidence="12" id="KW-1185">Reference proteome</keyword>
<dbReference type="CDD" id="cd03263">
    <property type="entry name" value="ABC_subfamily_A"/>
    <property type="match status" value="1"/>
</dbReference>
<evidence type="ECO:0000256" key="9">
    <source>
        <dbReference type="SAM" id="Phobius"/>
    </source>
</evidence>
<dbReference type="InterPro" id="IPR027417">
    <property type="entry name" value="P-loop_NTPase"/>
</dbReference>
<feature type="transmembrane region" description="Helical" evidence="9">
    <location>
        <begin position="361"/>
        <end position="387"/>
    </location>
</feature>
<dbReference type="Pfam" id="PF12698">
    <property type="entry name" value="ABC2_membrane_3"/>
    <property type="match status" value="1"/>
</dbReference>
<evidence type="ECO:0000256" key="4">
    <source>
        <dbReference type="ARBA" id="ARBA00022692"/>
    </source>
</evidence>
<dbReference type="PANTHER" id="PTHR19229">
    <property type="entry name" value="ATP-BINDING CASSETTE TRANSPORTER SUBFAMILY A ABCA"/>
    <property type="match status" value="1"/>
</dbReference>
<dbReference type="GO" id="GO:0140359">
    <property type="term" value="F:ABC-type transporter activity"/>
    <property type="evidence" value="ECO:0007669"/>
    <property type="project" value="InterPro"/>
</dbReference>
<dbReference type="InterPro" id="IPR017871">
    <property type="entry name" value="ABC_transporter-like_CS"/>
</dbReference>
<dbReference type="InterPro" id="IPR026082">
    <property type="entry name" value="ABCA"/>
</dbReference>
<dbReference type="Gene3D" id="3.40.50.300">
    <property type="entry name" value="P-loop containing nucleotide triphosphate hydrolases"/>
    <property type="match status" value="1"/>
</dbReference>
<dbReference type="GO" id="GO:0016887">
    <property type="term" value="F:ATP hydrolysis activity"/>
    <property type="evidence" value="ECO:0007669"/>
    <property type="project" value="InterPro"/>
</dbReference>
<feature type="transmembrane region" description="Helical" evidence="9">
    <location>
        <begin position="468"/>
        <end position="486"/>
    </location>
</feature>
<dbReference type="InterPro" id="IPR003593">
    <property type="entry name" value="AAA+_ATPase"/>
</dbReference>
<feature type="transmembrane region" description="Helical" evidence="9">
    <location>
        <begin position="424"/>
        <end position="442"/>
    </location>
</feature>
<dbReference type="GO" id="GO:0005319">
    <property type="term" value="F:lipid transporter activity"/>
    <property type="evidence" value="ECO:0007669"/>
    <property type="project" value="TreeGrafter"/>
</dbReference>
<comment type="caution">
    <text evidence="11">The sequence shown here is derived from an EMBL/GenBank/DDBJ whole genome shotgun (WGS) entry which is preliminary data.</text>
</comment>
<protein>
    <recommendedName>
        <fullName evidence="10">ABC transporter domain-containing protein</fullName>
    </recommendedName>
</protein>
<name>A0A8J4V1M1_9MYCE</name>
<dbReference type="Pfam" id="PF00005">
    <property type="entry name" value="ABC_tran"/>
    <property type="match status" value="1"/>
</dbReference>
<evidence type="ECO:0000313" key="12">
    <source>
        <dbReference type="Proteomes" id="UP000695562"/>
    </source>
</evidence>
<proteinExistence type="inferred from homology"/>
<dbReference type="SUPFAM" id="SSF52540">
    <property type="entry name" value="P-loop containing nucleoside triphosphate hydrolases"/>
    <property type="match status" value="1"/>
</dbReference>
<dbReference type="PANTHER" id="PTHR19229:SF154">
    <property type="entry name" value="ABC TRANSPORTER A FAMILY MEMBER 3-RELATED"/>
    <property type="match status" value="1"/>
</dbReference>
<feature type="transmembrane region" description="Helical" evidence="9">
    <location>
        <begin position="394"/>
        <end position="412"/>
    </location>
</feature>
<keyword evidence="3" id="KW-0813">Transport</keyword>
<dbReference type="InterPro" id="IPR013525">
    <property type="entry name" value="ABC2_TM"/>
</dbReference>
<keyword evidence="7 9" id="KW-1133">Transmembrane helix</keyword>
<dbReference type="InterPro" id="IPR003439">
    <property type="entry name" value="ABC_transporter-like_ATP-bd"/>
</dbReference>
<dbReference type="GO" id="GO:0016020">
    <property type="term" value="C:membrane"/>
    <property type="evidence" value="ECO:0007669"/>
    <property type="project" value="UniProtKB-SubCell"/>
</dbReference>
<keyword evidence="8 9" id="KW-0472">Membrane</keyword>
<evidence type="ECO:0000256" key="7">
    <source>
        <dbReference type="ARBA" id="ARBA00022989"/>
    </source>
</evidence>
<feature type="transmembrane region" description="Helical" evidence="9">
    <location>
        <begin position="326"/>
        <end position="349"/>
    </location>
</feature>
<dbReference type="FunFam" id="3.40.50.300:FF:000665">
    <property type="entry name" value="ABC transporter A family member 2"/>
    <property type="match status" value="1"/>
</dbReference>
<dbReference type="PROSITE" id="PS00211">
    <property type="entry name" value="ABC_TRANSPORTER_1"/>
    <property type="match status" value="1"/>
</dbReference>
<dbReference type="SMART" id="SM00382">
    <property type="entry name" value="AAA"/>
    <property type="match status" value="1"/>
</dbReference>
<evidence type="ECO:0000256" key="3">
    <source>
        <dbReference type="ARBA" id="ARBA00022448"/>
    </source>
</evidence>
<gene>
    <name evidence="11" type="ORF">CYY_008108</name>
</gene>
<reference evidence="11" key="1">
    <citation type="submission" date="2020-01" db="EMBL/GenBank/DDBJ databases">
        <title>Development of genomics and gene disruption for Polysphondylium violaceum indicates a role for the polyketide synthase stlB in stalk morphogenesis.</title>
        <authorList>
            <person name="Narita B."/>
            <person name="Kawabe Y."/>
            <person name="Kin K."/>
            <person name="Saito T."/>
            <person name="Gibbs R."/>
            <person name="Kuspa A."/>
            <person name="Muzny D."/>
            <person name="Queller D."/>
            <person name="Richards S."/>
            <person name="Strassman J."/>
            <person name="Sucgang R."/>
            <person name="Worley K."/>
            <person name="Schaap P."/>
        </authorList>
    </citation>
    <scope>NUCLEOTIDE SEQUENCE</scope>
    <source>
        <strain evidence="11">QSvi11</strain>
    </source>
</reference>
<dbReference type="EMBL" id="AJWJ01000473">
    <property type="protein sequence ID" value="KAF2070577.1"/>
    <property type="molecule type" value="Genomic_DNA"/>
</dbReference>
<dbReference type="GO" id="GO:0030587">
    <property type="term" value="P:sorocarp development"/>
    <property type="evidence" value="ECO:0007669"/>
    <property type="project" value="UniProtKB-ARBA"/>
</dbReference>
<accession>A0A8J4V1M1</accession>
<dbReference type="InterPro" id="IPR056264">
    <property type="entry name" value="R2_ABCA1-4-like"/>
</dbReference>
<comment type="subcellular location">
    <subcellularLocation>
        <location evidence="1">Membrane</location>
        <topology evidence="1">Multi-pass membrane protein</topology>
    </subcellularLocation>
</comment>
<dbReference type="OrthoDB" id="8061355at2759"/>